<name>A0A8C3I181_CHRPI</name>
<dbReference type="PANTHER" id="PTHR10614">
    <property type="entry name" value="INSULIN RECEPTOR SUBSTRATE"/>
    <property type="match status" value="1"/>
</dbReference>
<dbReference type="Ensembl" id="ENSCPBT00000031278.1">
    <property type="protein sequence ID" value="ENSCPBP00000026544.1"/>
    <property type="gene ID" value="ENSCPBG00000018857.1"/>
</dbReference>
<accession>A0A8C3I181</accession>
<dbReference type="PRINTS" id="PR00628">
    <property type="entry name" value="INSULINRSI"/>
</dbReference>
<feature type="region of interest" description="Disordered" evidence="2">
    <location>
        <begin position="504"/>
        <end position="563"/>
    </location>
</feature>
<feature type="compositionally biased region" description="Basic and acidic residues" evidence="2">
    <location>
        <begin position="530"/>
        <end position="544"/>
    </location>
</feature>
<evidence type="ECO:0000259" key="4">
    <source>
        <dbReference type="PROSITE" id="PS51064"/>
    </source>
</evidence>
<dbReference type="GO" id="GO:0005158">
    <property type="term" value="F:insulin receptor binding"/>
    <property type="evidence" value="ECO:0007669"/>
    <property type="project" value="InterPro"/>
</dbReference>
<dbReference type="InterPro" id="IPR011993">
    <property type="entry name" value="PH-like_dom_sf"/>
</dbReference>
<keyword evidence="6" id="KW-1185">Reference proteome</keyword>
<evidence type="ECO:0008006" key="7">
    <source>
        <dbReference type="Google" id="ProtNLM"/>
    </source>
</evidence>
<feature type="region of interest" description="Disordered" evidence="2">
    <location>
        <begin position="399"/>
        <end position="423"/>
    </location>
</feature>
<dbReference type="PANTHER" id="PTHR10614:SF8">
    <property type="entry name" value="INSULIN RECEPTOR SUBSTRATE 3"/>
    <property type="match status" value="1"/>
</dbReference>
<dbReference type="Proteomes" id="UP000694380">
    <property type="component" value="Unplaced"/>
</dbReference>
<dbReference type="Gene3D" id="2.30.29.30">
    <property type="entry name" value="Pleckstrin-homology domain (PH domain)/Phosphotyrosine-binding domain (PTB)"/>
    <property type="match status" value="2"/>
</dbReference>
<keyword evidence="1" id="KW-0597">Phosphoprotein</keyword>
<dbReference type="AlphaFoldDB" id="A0A8C3I181"/>
<feature type="domain" description="PH" evidence="3">
    <location>
        <begin position="14"/>
        <end position="116"/>
    </location>
</feature>
<feature type="domain" description="IRS-type PTB" evidence="4">
    <location>
        <begin position="139"/>
        <end position="243"/>
    </location>
</feature>
<evidence type="ECO:0000259" key="3">
    <source>
        <dbReference type="PROSITE" id="PS50003"/>
    </source>
</evidence>
<dbReference type="CDD" id="cd01257">
    <property type="entry name" value="PH_IRS"/>
    <property type="match status" value="1"/>
</dbReference>
<dbReference type="SMART" id="SM00233">
    <property type="entry name" value="PH"/>
    <property type="match status" value="1"/>
</dbReference>
<sequence length="621" mass="66500">MEEAAGEGDPPVADVRLCGHLRKQKSQRRRFFVLRAPSERGPARLEYYESEKKFRAGGARPKRSFPLASALNINKRADARHRHLIVLYGRDGTFGVAAESPEQQEAWYCAMTELRAKGEGRRGGHRPEEAGWGGAAWPFREVWQVSLRPKGLGQARNLVGVHRLCLAESTVELVQLGAPAPCLLLQLLSVRRCGHSENYFFLEVGRSAATGPGELWMQVEDLVVARHIHETILEAMKRLSEECRVRGRGQASAPISVPARRLPPAQLPGSGRRLPDGDYALASSDEGGSSSPGEGRPTGSPEPAGSPEGRAPSCKRPSLPPLALGTGAGRRKPGWCPESGYMAMLPGAALPGAGQPDYVPMSPSGVSPPRGEAAGYMLMSPSGSWAPEYVNMSPLWRSASSTPLRRSPPPGAPGEAPCPFRSLPRTYKHGAQLAVPGRLSSCSSSTSSESLEEPVSLSPGEYVSIEYRPGPGQPARAEPGRRRCRERGIPAWEEPGLNYVALDLARGGGGPDGSPRAAGGPSPQAYASIDFHRSQELQGRRGGRDGPGTGRIWGSRGQGDAGSGRGAVVMVFQRASFCRVARNLPLCLLTSARCLFCKLPYKNTPACKQRSKVWQELAGGG</sequence>
<dbReference type="SMART" id="SM01244">
    <property type="entry name" value="IRS"/>
    <property type="match status" value="1"/>
</dbReference>
<dbReference type="InterPro" id="IPR039011">
    <property type="entry name" value="IRS"/>
</dbReference>
<dbReference type="GO" id="GO:0008286">
    <property type="term" value="P:insulin receptor signaling pathway"/>
    <property type="evidence" value="ECO:0007669"/>
    <property type="project" value="InterPro"/>
</dbReference>
<evidence type="ECO:0000313" key="5">
    <source>
        <dbReference type="Ensembl" id="ENSCPBP00000026544.1"/>
    </source>
</evidence>
<feature type="compositionally biased region" description="Gly residues" evidence="2">
    <location>
        <begin position="545"/>
        <end position="563"/>
    </location>
</feature>
<dbReference type="PROSITE" id="PS50003">
    <property type="entry name" value="PH_DOMAIN"/>
    <property type="match status" value="1"/>
</dbReference>
<reference evidence="5" key="2">
    <citation type="submission" date="2025-09" db="UniProtKB">
        <authorList>
            <consortium name="Ensembl"/>
        </authorList>
    </citation>
    <scope>IDENTIFICATION</scope>
</reference>
<proteinExistence type="predicted"/>
<dbReference type="GO" id="GO:0005886">
    <property type="term" value="C:plasma membrane"/>
    <property type="evidence" value="ECO:0007669"/>
    <property type="project" value="TreeGrafter"/>
</dbReference>
<dbReference type="GO" id="GO:0043548">
    <property type="term" value="F:phosphatidylinositol 3-kinase binding"/>
    <property type="evidence" value="ECO:0007669"/>
    <property type="project" value="TreeGrafter"/>
</dbReference>
<dbReference type="GeneTree" id="ENSGT00940000161579"/>
<evidence type="ECO:0000256" key="2">
    <source>
        <dbReference type="SAM" id="MobiDB-lite"/>
    </source>
</evidence>
<dbReference type="SUPFAM" id="SSF50729">
    <property type="entry name" value="PH domain-like"/>
    <property type="match status" value="2"/>
</dbReference>
<feature type="compositionally biased region" description="Low complexity" evidence="2">
    <location>
        <begin position="283"/>
        <end position="303"/>
    </location>
</feature>
<dbReference type="Pfam" id="PF02174">
    <property type="entry name" value="IRS"/>
    <property type="match status" value="1"/>
</dbReference>
<feature type="region of interest" description="Disordered" evidence="2">
    <location>
        <begin position="250"/>
        <end position="331"/>
    </location>
</feature>
<dbReference type="OMA" id="AGEYVNM"/>
<feature type="compositionally biased region" description="Low complexity" evidence="2">
    <location>
        <begin position="439"/>
        <end position="457"/>
    </location>
</feature>
<dbReference type="GO" id="GO:0005829">
    <property type="term" value="C:cytosol"/>
    <property type="evidence" value="ECO:0007669"/>
    <property type="project" value="TreeGrafter"/>
</dbReference>
<feature type="region of interest" description="Disordered" evidence="2">
    <location>
        <begin position="437"/>
        <end position="457"/>
    </location>
</feature>
<protein>
    <recommendedName>
        <fullName evidence="7">Insulin receptor substrate 1</fullName>
    </recommendedName>
</protein>
<organism evidence="5 6">
    <name type="scientific">Chrysemys picta bellii</name>
    <name type="common">Western painted turtle</name>
    <name type="synonym">Emys bellii</name>
    <dbReference type="NCBI Taxonomy" id="8478"/>
    <lineage>
        <taxon>Eukaryota</taxon>
        <taxon>Metazoa</taxon>
        <taxon>Chordata</taxon>
        <taxon>Craniata</taxon>
        <taxon>Vertebrata</taxon>
        <taxon>Euteleostomi</taxon>
        <taxon>Archelosauria</taxon>
        <taxon>Testudinata</taxon>
        <taxon>Testudines</taxon>
        <taxon>Cryptodira</taxon>
        <taxon>Durocryptodira</taxon>
        <taxon>Testudinoidea</taxon>
        <taxon>Emydidae</taxon>
        <taxon>Chrysemys</taxon>
    </lineage>
</organism>
<dbReference type="SMART" id="SM00310">
    <property type="entry name" value="PTBI"/>
    <property type="match status" value="1"/>
</dbReference>
<dbReference type="PROSITE" id="PS51064">
    <property type="entry name" value="IRS_PTB"/>
    <property type="match status" value="1"/>
</dbReference>
<dbReference type="InterPro" id="IPR001849">
    <property type="entry name" value="PH_domain"/>
</dbReference>
<reference evidence="5" key="1">
    <citation type="submission" date="2025-08" db="UniProtKB">
        <authorList>
            <consortium name="Ensembl"/>
        </authorList>
    </citation>
    <scope>IDENTIFICATION</scope>
</reference>
<evidence type="ECO:0000313" key="6">
    <source>
        <dbReference type="Proteomes" id="UP000694380"/>
    </source>
</evidence>
<dbReference type="InterPro" id="IPR002404">
    <property type="entry name" value="IRS_PTB"/>
</dbReference>
<dbReference type="CDD" id="cd01204">
    <property type="entry name" value="PTB_IRS"/>
    <property type="match status" value="1"/>
</dbReference>
<evidence type="ECO:0000256" key="1">
    <source>
        <dbReference type="ARBA" id="ARBA00022553"/>
    </source>
</evidence>